<reference evidence="3 4" key="1">
    <citation type="journal article" date="2015" name="Nature">
        <title>rRNA introns, odd ribosomes, and small enigmatic genomes across a large radiation of phyla.</title>
        <authorList>
            <person name="Brown C.T."/>
            <person name="Hug L.A."/>
            <person name="Thomas B.C."/>
            <person name="Sharon I."/>
            <person name="Castelle C.J."/>
            <person name="Singh A."/>
            <person name="Wilkins M.J."/>
            <person name="Williams K.H."/>
            <person name="Banfield J.F."/>
        </authorList>
    </citation>
    <scope>NUCLEOTIDE SEQUENCE [LARGE SCALE GENOMIC DNA]</scope>
</reference>
<dbReference type="InterPro" id="IPR028098">
    <property type="entry name" value="Glyco_trans_4-like_N"/>
</dbReference>
<accession>A0A0G1PD67</accession>
<dbReference type="Proteomes" id="UP000034732">
    <property type="component" value="Unassembled WGS sequence"/>
</dbReference>
<dbReference type="GO" id="GO:0016757">
    <property type="term" value="F:glycosyltransferase activity"/>
    <property type="evidence" value="ECO:0007669"/>
    <property type="project" value="InterPro"/>
</dbReference>
<proteinExistence type="predicted"/>
<dbReference type="CDD" id="cd03801">
    <property type="entry name" value="GT4_PimA-like"/>
    <property type="match status" value="1"/>
</dbReference>
<evidence type="ECO:0000259" key="1">
    <source>
        <dbReference type="Pfam" id="PF00534"/>
    </source>
</evidence>
<protein>
    <submittedName>
        <fullName evidence="3">Glycosyl transferase group 1</fullName>
    </submittedName>
</protein>
<dbReference type="Pfam" id="PF00534">
    <property type="entry name" value="Glycos_transf_1"/>
    <property type="match status" value="1"/>
</dbReference>
<keyword evidence="3" id="KW-0808">Transferase</keyword>
<comment type="caution">
    <text evidence="3">The sequence shown here is derived from an EMBL/GenBank/DDBJ whole genome shotgun (WGS) entry which is preliminary data.</text>
</comment>
<dbReference type="Gene3D" id="3.40.50.2000">
    <property type="entry name" value="Glycogen Phosphorylase B"/>
    <property type="match status" value="2"/>
</dbReference>
<dbReference type="EMBL" id="LCMF01000014">
    <property type="protein sequence ID" value="KKU30734.1"/>
    <property type="molecule type" value="Genomic_DNA"/>
</dbReference>
<feature type="domain" description="Glycosyltransferase subfamily 4-like N-terminal" evidence="2">
    <location>
        <begin position="16"/>
        <end position="203"/>
    </location>
</feature>
<dbReference type="InterPro" id="IPR050194">
    <property type="entry name" value="Glycosyltransferase_grp1"/>
</dbReference>
<dbReference type="PANTHER" id="PTHR45947:SF3">
    <property type="entry name" value="SULFOQUINOVOSYL TRANSFERASE SQD2"/>
    <property type="match status" value="1"/>
</dbReference>
<name>A0A0G1PD67_UNCKA</name>
<dbReference type="SUPFAM" id="SSF53756">
    <property type="entry name" value="UDP-Glycosyltransferase/glycogen phosphorylase"/>
    <property type="match status" value="1"/>
</dbReference>
<dbReference type="AlphaFoldDB" id="A0A0G1PD67"/>
<organism evidence="3 4">
    <name type="scientific">candidate division WWE3 bacterium GW2011_GWA1_46_21</name>
    <dbReference type="NCBI Taxonomy" id="1619107"/>
    <lineage>
        <taxon>Bacteria</taxon>
        <taxon>Katanobacteria</taxon>
    </lineage>
</organism>
<dbReference type="PANTHER" id="PTHR45947">
    <property type="entry name" value="SULFOQUINOVOSYL TRANSFERASE SQD2"/>
    <property type="match status" value="1"/>
</dbReference>
<gene>
    <name evidence="3" type="ORF">UX44_C0014G0014</name>
</gene>
<sequence length="393" mass="44079">MRIAVFIKKTTFHKGYGGIETQNKSLCEGLTKRGHEVFVFSPKLELDRNSIVENGVRYIFVSCAFKMDGFFGERNKDNWFTRSAQRFEEEHAKQPFDVVIGQSSAAVGVIKRKWELNIKVVSVAHGTIISEYKTFLNNMVGLREWIKIVSNTGYVLKSFFSRQREYVHGSEKVVAVSNFVKSALVDETFVDAQKVEVIHNGVDGGARPIQAHPNNQPLKLVYIGRLERSKGLQNLLKAISRLNNVTLSVIGDGPYLPQLARLVKSLHLSERLIFVGRVAPEKIPEILSQANVFVYPSLRYEGFPMAVVEAMFCGLPVIASNIGGISDALENGTTGYLVKSGIIADLRDTIREFVNKPDLIRKMGDAAYAKAQREFNLDTMLSKYEKILEDVVK</sequence>
<feature type="domain" description="Glycosyl transferase family 1" evidence="1">
    <location>
        <begin position="214"/>
        <end position="369"/>
    </location>
</feature>
<evidence type="ECO:0000313" key="4">
    <source>
        <dbReference type="Proteomes" id="UP000034732"/>
    </source>
</evidence>
<evidence type="ECO:0000259" key="2">
    <source>
        <dbReference type="Pfam" id="PF13439"/>
    </source>
</evidence>
<dbReference type="InterPro" id="IPR001296">
    <property type="entry name" value="Glyco_trans_1"/>
</dbReference>
<evidence type="ECO:0000313" key="3">
    <source>
        <dbReference type="EMBL" id="KKU30734.1"/>
    </source>
</evidence>
<dbReference type="Pfam" id="PF13439">
    <property type="entry name" value="Glyco_transf_4"/>
    <property type="match status" value="1"/>
</dbReference>